<dbReference type="InterPro" id="IPR007125">
    <property type="entry name" value="H2A/H2B/H3"/>
</dbReference>
<dbReference type="PANTHER" id="PTHR23430">
    <property type="entry name" value="HISTONE H2A"/>
    <property type="match status" value="1"/>
</dbReference>
<name>A0A6P8FII0_CLUHA</name>
<dbReference type="PROSITE" id="PS51154">
    <property type="entry name" value="MACRO"/>
    <property type="match status" value="1"/>
</dbReference>
<protein>
    <submittedName>
        <fullName evidence="13">Core histone macro-H2A.1 isoform X2</fullName>
    </submittedName>
</protein>
<dbReference type="SUPFAM" id="SSF52949">
    <property type="entry name" value="Macro domain-like"/>
    <property type="match status" value="1"/>
</dbReference>
<keyword evidence="8" id="KW-0539">Nucleus</keyword>
<dbReference type="RefSeq" id="XP_031428198.1">
    <property type="nucleotide sequence ID" value="XM_031572338.2"/>
</dbReference>
<reference evidence="13" key="1">
    <citation type="submission" date="2025-08" db="UniProtKB">
        <authorList>
            <consortium name="RefSeq"/>
        </authorList>
    </citation>
    <scope>IDENTIFICATION</scope>
</reference>
<organism evidence="12 13">
    <name type="scientific">Clupea harengus</name>
    <name type="common">Atlantic herring</name>
    <dbReference type="NCBI Taxonomy" id="7950"/>
    <lineage>
        <taxon>Eukaryota</taxon>
        <taxon>Metazoa</taxon>
        <taxon>Chordata</taxon>
        <taxon>Craniata</taxon>
        <taxon>Vertebrata</taxon>
        <taxon>Euteleostomi</taxon>
        <taxon>Actinopterygii</taxon>
        <taxon>Neopterygii</taxon>
        <taxon>Teleostei</taxon>
        <taxon>Clupei</taxon>
        <taxon>Clupeiformes</taxon>
        <taxon>Clupeoidei</taxon>
        <taxon>Clupeidae</taxon>
        <taxon>Clupea</taxon>
    </lineage>
</organism>
<dbReference type="GO" id="GO:0030527">
    <property type="term" value="F:structural constituent of chromatin"/>
    <property type="evidence" value="ECO:0007669"/>
    <property type="project" value="InterPro"/>
</dbReference>
<dbReference type="InterPro" id="IPR043472">
    <property type="entry name" value="Macro_dom-like"/>
</dbReference>
<dbReference type="GO" id="GO:0000786">
    <property type="term" value="C:nucleosome"/>
    <property type="evidence" value="ECO:0007669"/>
    <property type="project" value="UniProtKB-KW"/>
</dbReference>
<dbReference type="InterPro" id="IPR002589">
    <property type="entry name" value="Macro_dom"/>
</dbReference>
<evidence type="ECO:0000259" key="11">
    <source>
        <dbReference type="PROSITE" id="PS51154"/>
    </source>
</evidence>
<dbReference type="InterPro" id="IPR035796">
    <property type="entry name" value="Macro_H2A"/>
</dbReference>
<dbReference type="FunFam" id="3.40.220.10:FF:000002">
    <property type="entry name" value="Core histone macro-H2A"/>
    <property type="match status" value="1"/>
</dbReference>
<evidence type="ECO:0000256" key="1">
    <source>
        <dbReference type="ARBA" id="ARBA00004123"/>
    </source>
</evidence>
<dbReference type="GO" id="GO:0005634">
    <property type="term" value="C:nucleus"/>
    <property type="evidence" value="ECO:0007669"/>
    <property type="project" value="UniProtKB-SubCell"/>
</dbReference>
<dbReference type="GO" id="GO:0006325">
    <property type="term" value="P:chromatin organization"/>
    <property type="evidence" value="ECO:0007669"/>
    <property type="project" value="UniProtKB-KW"/>
</dbReference>
<keyword evidence="9" id="KW-0544">Nucleosome core</keyword>
<evidence type="ECO:0000256" key="4">
    <source>
        <dbReference type="ARBA" id="ARBA00022499"/>
    </source>
</evidence>
<gene>
    <name evidence="13" type="primary">LOC105890535</name>
</gene>
<evidence type="ECO:0000256" key="7">
    <source>
        <dbReference type="ARBA" id="ARBA00023125"/>
    </source>
</evidence>
<dbReference type="Gene3D" id="3.40.220.10">
    <property type="entry name" value="Leucine Aminopeptidase, subunit E, domain 1"/>
    <property type="match status" value="1"/>
</dbReference>
<dbReference type="Pfam" id="PF16211">
    <property type="entry name" value="Histone_H2A_C"/>
    <property type="match status" value="1"/>
</dbReference>
<evidence type="ECO:0000256" key="2">
    <source>
        <dbReference type="ARBA" id="ARBA00004286"/>
    </source>
</evidence>
<dbReference type="GO" id="GO:0003677">
    <property type="term" value="F:DNA binding"/>
    <property type="evidence" value="ECO:0007669"/>
    <property type="project" value="UniProtKB-KW"/>
</dbReference>
<keyword evidence="4" id="KW-1017">Isopeptide bond</keyword>
<dbReference type="FunFam" id="1.10.20.10:FF:000013">
    <property type="entry name" value="Core histone macro-H2A"/>
    <property type="match status" value="1"/>
</dbReference>
<keyword evidence="12" id="KW-1185">Reference proteome</keyword>
<evidence type="ECO:0000256" key="6">
    <source>
        <dbReference type="ARBA" id="ARBA00022853"/>
    </source>
</evidence>
<keyword evidence="3" id="KW-0158">Chromosome</keyword>
<dbReference type="SUPFAM" id="SSF47113">
    <property type="entry name" value="Histone-fold"/>
    <property type="match status" value="1"/>
</dbReference>
<dbReference type="CDD" id="cd02904">
    <property type="entry name" value="Macro_H2A-like"/>
    <property type="match status" value="1"/>
</dbReference>
<evidence type="ECO:0000256" key="8">
    <source>
        <dbReference type="ARBA" id="ARBA00023242"/>
    </source>
</evidence>
<dbReference type="GO" id="GO:0046982">
    <property type="term" value="F:protein heterodimerization activity"/>
    <property type="evidence" value="ECO:0007669"/>
    <property type="project" value="InterPro"/>
</dbReference>
<keyword evidence="6" id="KW-0156">Chromatin regulator</keyword>
<dbReference type="GeneID" id="105890535"/>
<evidence type="ECO:0000313" key="12">
    <source>
        <dbReference type="Proteomes" id="UP000515152"/>
    </source>
</evidence>
<dbReference type="Proteomes" id="UP000515152">
    <property type="component" value="Chromosome 8"/>
</dbReference>
<dbReference type="AlphaFoldDB" id="A0A6P8FII0"/>
<feature type="compositionally biased region" description="Basic residues" evidence="10">
    <location>
        <begin position="149"/>
        <end position="160"/>
    </location>
</feature>
<evidence type="ECO:0000256" key="5">
    <source>
        <dbReference type="ARBA" id="ARBA00022843"/>
    </source>
</evidence>
<evidence type="ECO:0000256" key="3">
    <source>
        <dbReference type="ARBA" id="ARBA00022454"/>
    </source>
</evidence>
<dbReference type="Pfam" id="PF00125">
    <property type="entry name" value="Histone"/>
    <property type="match status" value="1"/>
</dbReference>
<dbReference type="Pfam" id="PF01661">
    <property type="entry name" value="Macro"/>
    <property type="match status" value="1"/>
</dbReference>
<keyword evidence="7" id="KW-0238">DNA-binding</keyword>
<dbReference type="SMART" id="SM00414">
    <property type="entry name" value="H2A"/>
    <property type="match status" value="1"/>
</dbReference>
<dbReference type="Gene3D" id="1.10.20.10">
    <property type="entry name" value="Histone, subunit A"/>
    <property type="match status" value="1"/>
</dbReference>
<dbReference type="PRINTS" id="PR00620">
    <property type="entry name" value="HISTONEH2A"/>
</dbReference>
<dbReference type="InterPro" id="IPR009072">
    <property type="entry name" value="Histone-fold"/>
</dbReference>
<keyword evidence="5" id="KW-0832">Ubl conjugation</keyword>
<sequence>MSSRGGKKKTTKTSRSTKAGVIFPVGRMLRYIRRSLPKYRIGAGAPVYLAAVLEYLTAEILELAGNAARDNKKGRVTPRHILLAIANDEELNQLLKGVTIAAGGVLPNIHPELLAKKRGLKGKLEAVIIPPPTKKSKMSAKKAAAAKRMAGKKGLPRSKRQTAVSKAASADSTTEGSQAGSFTVLSTKSLFLGQKLQVVQADIATIDSEAVIHPTNGSLYTGGEVGNALEQKGGKKLSEACAEIRKKSGPLDVAGAVMTAGFGLPAKFVIHCYSPSWGTDRCEELLDKTVKNCLALADEKKLKSVAFPSIGSGRNGFPKQTAAQVILKAISTYFVSTMSSSIKTVFFVLFDSESIGTYVQEMAKLEGN</sequence>
<feature type="region of interest" description="Disordered" evidence="10">
    <location>
        <begin position="133"/>
        <end position="178"/>
    </location>
</feature>
<dbReference type="InterPro" id="IPR002119">
    <property type="entry name" value="Histone_H2A"/>
</dbReference>
<dbReference type="InterPro" id="IPR032454">
    <property type="entry name" value="Histone_H2A_C"/>
</dbReference>
<feature type="domain" description="Macro" evidence="11">
    <location>
        <begin position="183"/>
        <end position="366"/>
    </location>
</feature>
<proteinExistence type="predicted"/>
<comment type="subcellular location">
    <subcellularLocation>
        <location evidence="2">Chromosome</location>
    </subcellularLocation>
    <subcellularLocation>
        <location evidence="1">Nucleus</location>
    </subcellularLocation>
</comment>
<evidence type="ECO:0000313" key="13">
    <source>
        <dbReference type="RefSeq" id="XP_031428198.1"/>
    </source>
</evidence>
<dbReference type="CDD" id="cd00074">
    <property type="entry name" value="HFD_H2A"/>
    <property type="match status" value="1"/>
</dbReference>
<evidence type="ECO:0000256" key="9">
    <source>
        <dbReference type="ARBA" id="ARBA00023269"/>
    </source>
</evidence>
<evidence type="ECO:0000256" key="10">
    <source>
        <dbReference type="SAM" id="MobiDB-lite"/>
    </source>
</evidence>
<dbReference type="SMART" id="SM00506">
    <property type="entry name" value="A1pp"/>
    <property type="match status" value="1"/>
</dbReference>
<accession>A0A6P8FII0</accession>